<name>A0AAF0ZUV3_SOLVR</name>
<protein>
    <recommendedName>
        <fullName evidence="4">Gag-pol polyprotein</fullName>
    </recommendedName>
</protein>
<organism evidence="2 3">
    <name type="scientific">Solanum verrucosum</name>
    <dbReference type="NCBI Taxonomy" id="315347"/>
    <lineage>
        <taxon>Eukaryota</taxon>
        <taxon>Viridiplantae</taxon>
        <taxon>Streptophyta</taxon>
        <taxon>Embryophyta</taxon>
        <taxon>Tracheophyta</taxon>
        <taxon>Spermatophyta</taxon>
        <taxon>Magnoliopsida</taxon>
        <taxon>eudicotyledons</taxon>
        <taxon>Gunneridae</taxon>
        <taxon>Pentapetalae</taxon>
        <taxon>asterids</taxon>
        <taxon>lamiids</taxon>
        <taxon>Solanales</taxon>
        <taxon>Solanaceae</taxon>
        <taxon>Solanoideae</taxon>
        <taxon>Solaneae</taxon>
        <taxon>Solanum</taxon>
    </lineage>
</organism>
<dbReference type="InterPro" id="IPR032567">
    <property type="entry name" value="RTL1-rel"/>
</dbReference>
<dbReference type="PANTHER" id="PTHR15503:SF45">
    <property type="entry name" value="RNA-DIRECTED DNA POLYMERASE HOMOLOG"/>
    <property type="match status" value="1"/>
</dbReference>
<dbReference type="Proteomes" id="UP001234989">
    <property type="component" value="Chromosome 10"/>
</dbReference>
<dbReference type="CDD" id="cd00303">
    <property type="entry name" value="retropepsin_like"/>
    <property type="match status" value="1"/>
</dbReference>
<gene>
    <name evidence="2" type="ORF">MTR67_043983</name>
</gene>
<evidence type="ECO:0000313" key="2">
    <source>
        <dbReference type="EMBL" id="WMV50598.1"/>
    </source>
</evidence>
<dbReference type="EMBL" id="CP133621">
    <property type="protein sequence ID" value="WMV50598.1"/>
    <property type="molecule type" value="Genomic_DNA"/>
</dbReference>
<accession>A0AAF0ZUV3</accession>
<dbReference type="Pfam" id="PF08284">
    <property type="entry name" value="RVP_2"/>
    <property type="match status" value="1"/>
</dbReference>
<dbReference type="InterPro" id="IPR021109">
    <property type="entry name" value="Peptidase_aspartic_dom_sf"/>
</dbReference>
<dbReference type="PANTHER" id="PTHR15503">
    <property type="entry name" value="LDOC1 RELATED"/>
    <property type="match status" value="1"/>
</dbReference>
<evidence type="ECO:0000256" key="1">
    <source>
        <dbReference type="SAM" id="MobiDB-lite"/>
    </source>
</evidence>
<feature type="compositionally biased region" description="Basic and acidic residues" evidence="1">
    <location>
        <begin position="101"/>
        <end position="122"/>
    </location>
</feature>
<evidence type="ECO:0008006" key="4">
    <source>
        <dbReference type="Google" id="ProtNLM"/>
    </source>
</evidence>
<evidence type="ECO:0000313" key="3">
    <source>
        <dbReference type="Proteomes" id="UP001234989"/>
    </source>
</evidence>
<reference evidence="2" key="1">
    <citation type="submission" date="2023-08" db="EMBL/GenBank/DDBJ databases">
        <title>A de novo genome assembly of Solanum verrucosum Schlechtendal, a Mexican diploid species geographically isolated from the other diploid A-genome species in potato relatives.</title>
        <authorList>
            <person name="Hosaka K."/>
        </authorList>
    </citation>
    <scope>NUCLEOTIDE SEQUENCE</scope>
    <source>
        <tissue evidence="2">Young leaves</tissue>
    </source>
</reference>
<dbReference type="Gene3D" id="2.40.70.10">
    <property type="entry name" value="Acid Proteases"/>
    <property type="match status" value="1"/>
</dbReference>
<feature type="region of interest" description="Disordered" evidence="1">
    <location>
        <begin position="101"/>
        <end position="132"/>
    </location>
</feature>
<sequence>MTAQANREANSPVNPNMGMAVARIREFTRMNPLEFHGSKKFSGDFLDRFCPLEIKEAKMLEFINLCQEVSDLVVNEGRTTMLIKEMDISCLMVHPQQIEEEKLKEKTKESKRARTSDGDFSHSRSGGHGHPSFRQKFSVKVLVNQLLSSTKIWYLTLHFKDVVVMGFLSPTCPSCGKGYSGKCLVGTDSCFGCDNSCHKVKDFPFQTIKGKDCRKVQPSGFGSCAQKKNRFYSLLTRQDNEGSPDVVTGMLKVFHLDVYDLLDSGATLYFVTPHVAMIFDVGPKILSNPFHVSTPVGNAIVVKRVCRSYPIYVYDGVTHVDVVKLDMLDFDVILEMYWLHACYASIDPNWSHSRYIDFETPILELVRIVNEFLEVFSDNLPDIPPKREIDFKIDLLPDT</sequence>
<dbReference type="AlphaFoldDB" id="A0AAF0ZUV3"/>
<keyword evidence="3" id="KW-1185">Reference proteome</keyword>
<proteinExistence type="predicted"/>